<dbReference type="GeneID" id="38786521"/>
<evidence type="ECO:0000256" key="2">
    <source>
        <dbReference type="ARBA" id="ARBA00022771"/>
    </source>
</evidence>
<dbReference type="GO" id="GO:0008270">
    <property type="term" value="F:zinc ion binding"/>
    <property type="evidence" value="ECO:0007669"/>
    <property type="project" value="UniProtKB-KW"/>
</dbReference>
<proteinExistence type="predicted"/>
<evidence type="ECO:0000313" key="8">
    <source>
        <dbReference type="Proteomes" id="UP000287166"/>
    </source>
</evidence>
<evidence type="ECO:0000313" key="7">
    <source>
        <dbReference type="EMBL" id="GBE89604.1"/>
    </source>
</evidence>
<dbReference type="SUPFAM" id="SSF159941">
    <property type="entry name" value="MM3350-like"/>
    <property type="match status" value="1"/>
</dbReference>
<dbReference type="InterPro" id="IPR002893">
    <property type="entry name" value="Znf_MYND"/>
</dbReference>
<dbReference type="PANTHER" id="PTHR41878:SF1">
    <property type="entry name" value="TNPR PROTEIN"/>
    <property type="match status" value="1"/>
</dbReference>
<organism evidence="7 8">
    <name type="scientific">Sparassis crispa</name>
    <dbReference type="NCBI Taxonomy" id="139825"/>
    <lineage>
        <taxon>Eukaryota</taxon>
        <taxon>Fungi</taxon>
        <taxon>Dikarya</taxon>
        <taxon>Basidiomycota</taxon>
        <taxon>Agaricomycotina</taxon>
        <taxon>Agaricomycetes</taxon>
        <taxon>Polyporales</taxon>
        <taxon>Sparassidaceae</taxon>
        <taxon>Sparassis</taxon>
    </lineage>
</organism>
<keyword evidence="1" id="KW-0479">Metal-binding</keyword>
<evidence type="ECO:0000256" key="4">
    <source>
        <dbReference type="PROSITE-ProRule" id="PRU00134"/>
    </source>
</evidence>
<keyword evidence="8" id="KW-1185">Reference proteome</keyword>
<comment type="caution">
    <text evidence="7">The sequence shown here is derived from an EMBL/GenBank/DDBJ whole genome shotgun (WGS) entry which is preliminary data.</text>
</comment>
<dbReference type="InterPro" id="IPR024047">
    <property type="entry name" value="MM3350-like_sf"/>
</dbReference>
<dbReference type="PANTHER" id="PTHR41878">
    <property type="entry name" value="LEXA REPRESSOR-RELATED"/>
    <property type="match status" value="1"/>
</dbReference>
<reference evidence="7 8" key="1">
    <citation type="journal article" date="2018" name="Sci. Rep.">
        <title>Genome sequence of the cauliflower mushroom Sparassis crispa (Hanabiratake) and its association with beneficial usage.</title>
        <authorList>
            <person name="Kiyama R."/>
            <person name="Furutani Y."/>
            <person name="Kawaguchi K."/>
            <person name="Nakanishi T."/>
        </authorList>
    </citation>
    <scope>NUCLEOTIDE SEQUENCE [LARGE SCALE GENOMIC DNA]</scope>
</reference>
<dbReference type="Gene3D" id="3.10.290.30">
    <property type="entry name" value="MM3350-like"/>
    <property type="match status" value="1"/>
</dbReference>
<keyword evidence="3" id="KW-0862">Zinc</keyword>
<dbReference type="PROSITE" id="PS01360">
    <property type="entry name" value="ZF_MYND_1"/>
    <property type="match status" value="1"/>
</dbReference>
<dbReference type="OrthoDB" id="432970at2759"/>
<dbReference type="Pfam" id="PF01753">
    <property type="entry name" value="zf-MYND"/>
    <property type="match status" value="1"/>
</dbReference>
<evidence type="ECO:0000256" key="5">
    <source>
        <dbReference type="SAM" id="MobiDB-lite"/>
    </source>
</evidence>
<dbReference type="InterPro" id="IPR012912">
    <property type="entry name" value="Plasmid_pRiA4b_Orf3-like"/>
</dbReference>
<dbReference type="Proteomes" id="UP000287166">
    <property type="component" value="Unassembled WGS sequence"/>
</dbReference>
<gene>
    <name evidence="7" type="ORF">SCP_1602670</name>
</gene>
<name>A0A401H5B2_9APHY</name>
<dbReference type="RefSeq" id="XP_027620517.1">
    <property type="nucleotide sequence ID" value="XM_027764716.1"/>
</dbReference>
<evidence type="ECO:0000256" key="3">
    <source>
        <dbReference type="ARBA" id="ARBA00022833"/>
    </source>
</evidence>
<dbReference type="PROSITE" id="PS50865">
    <property type="entry name" value="ZF_MYND_2"/>
    <property type="match status" value="1"/>
</dbReference>
<protein>
    <recommendedName>
        <fullName evidence="6">MYND-type domain-containing protein</fullName>
    </recommendedName>
</protein>
<dbReference type="Gene3D" id="6.10.140.2220">
    <property type="match status" value="1"/>
</dbReference>
<feature type="domain" description="MYND-type" evidence="6">
    <location>
        <begin position="404"/>
        <end position="444"/>
    </location>
</feature>
<dbReference type="CDD" id="cd00934">
    <property type="entry name" value="PTB"/>
    <property type="match status" value="1"/>
</dbReference>
<evidence type="ECO:0000259" key="6">
    <source>
        <dbReference type="PROSITE" id="PS50865"/>
    </source>
</evidence>
<feature type="region of interest" description="Disordered" evidence="5">
    <location>
        <begin position="1"/>
        <end position="22"/>
    </location>
</feature>
<dbReference type="EMBL" id="BFAD01000016">
    <property type="protein sequence ID" value="GBE89604.1"/>
    <property type="molecule type" value="Genomic_DNA"/>
</dbReference>
<dbReference type="AlphaFoldDB" id="A0A401H5B2"/>
<dbReference type="InParanoid" id="A0A401H5B2"/>
<dbReference type="Pfam" id="PF07929">
    <property type="entry name" value="PRiA4_ORF3"/>
    <property type="match status" value="1"/>
</dbReference>
<evidence type="ECO:0000256" key="1">
    <source>
        <dbReference type="ARBA" id="ARBA00022723"/>
    </source>
</evidence>
<keyword evidence="2 4" id="KW-0863">Zinc-finger</keyword>
<accession>A0A401H5B2</accession>
<sequence>MLTSNSALKDFTDDFGGGNLPPPPYGGRPKYVKFGPGDKGEGLSHAFFEDPRIYKGTPGSRGQIHSWGLYPYDEDNLPIYDVSGESLFRQMKYQVLYMGTRQSPQQQFIDVLMDRKRKEIAALDLNGLDKQDVILHVKFTNVNSKNGEPRIWRRFRLSGGIKLSVFQDKVLAPILGWVRNFHCYVFTDLRDGALFGPETSSSVDRVHLTHIGYDYLPDEKFMLSHLFAKEGDQIGYLYDFGDKWFHEITVEKIIPQEESDGEVKILDGKGMCPGENMNGCHSFGPFLEEYDKATPARKVEMKREILACPNYNAFGKPPSLFDPDSFSLPEAAKRLADALGSANSVRSGAKVFNMPIAPDGVADAFKRMHLKKGQHIMKDYDPEGLGYWEETTSSRKDKRDETVCAACGKPSPEELKVCGGCHQVRYCCPEHQKTHWKAVHKNQCSRKYMKK</sequence>
<dbReference type="SUPFAM" id="SSF144232">
    <property type="entry name" value="HIT/MYND zinc finger-like"/>
    <property type="match status" value="1"/>
</dbReference>